<comment type="caution">
    <text evidence="12">The sequence shown here is derived from an EMBL/GenBank/DDBJ whole genome shotgun (WGS) entry which is preliminary data.</text>
</comment>
<dbReference type="AlphaFoldDB" id="A0A813U971"/>
<dbReference type="SMART" id="SM00220">
    <property type="entry name" value="S_TKc"/>
    <property type="match status" value="1"/>
</dbReference>
<dbReference type="Gene3D" id="3.30.200.20">
    <property type="entry name" value="Phosphorylase Kinase, domain 1"/>
    <property type="match status" value="1"/>
</dbReference>
<evidence type="ECO:0000256" key="5">
    <source>
        <dbReference type="ARBA" id="ARBA00022741"/>
    </source>
</evidence>
<name>A0A813U971_9BILA</name>
<dbReference type="EC" id="2.7.11.1" evidence="2"/>
<evidence type="ECO:0000256" key="9">
    <source>
        <dbReference type="SAM" id="Coils"/>
    </source>
</evidence>
<feature type="compositionally biased region" description="Basic and acidic residues" evidence="10">
    <location>
        <begin position="216"/>
        <end position="225"/>
    </location>
</feature>
<feature type="compositionally biased region" description="Polar residues" evidence="10">
    <location>
        <begin position="252"/>
        <end position="262"/>
    </location>
</feature>
<dbReference type="InterPro" id="IPR000719">
    <property type="entry name" value="Prot_kinase_dom"/>
</dbReference>
<feature type="region of interest" description="Disordered" evidence="10">
    <location>
        <begin position="213"/>
        <end position="276"/>
    </location>
</feature>
<dbReference type="SUPFAM" id="SSF56112">
    <property type="entry name" value="Protein kinase-like (PK-like)"/>
    <property type="match status" value="1"/>
</dbReference>
<accession>A0A813U971</accession>
<dbReference type="InterPro" id="IPR017441">
    <property type="entry name" value="Protein_kinase_ATP_BS"/>
</dbReference>
<evidence type="ECO:0000256" key="1">
    <source>
        <dbReference type="ARBA" id="ARBA00010507"/>
    </source>
</evidence>
<evidence type="ECO:0000256" key="4">
    <source>
        <dbReference type="ARBA" id="ARBA00022679"/>
    </source>
</evidence>
<evidence type="ECO:0000259" key="11">
    <source>
        <dbReference type="PROSITE" id="PS50011"/>
    </source>
</evidence>
<gene>
    <name evidence="12" type="ORF">OXX778_LOCUS7699</name>
</gene>
<evidence type="ECO:0000256" key="7">
    <source>
        <dbReference type="ARBA" id="ARBA00022840"/>
    </source>
</evidence>
<keyword evidence="3" id="KW-0723">Serine/threonine-protein kinase</keyword>
<keyword evidence="4" id="KW-0808">Transferase</keyword>
<keyword evidence="13" id="KW-1185">Reference proteome</keyword>
<dbReference type="Gene3D" id="3.10.20.90">
    <property type="entry name" value="Phosphatidylinositol 3-kinase Catalytic Subunit, Chain A, domain 1"/>
    <property type="match status" value="1"/>
</dbReference>
<feature type="domain" description="Protein kinase" evidence="11">
    <location>
        <begin position="658"/>
        <end position="943"/>
    </location>
</feature>
<feature type="region of interest" description="Disordered" evidence="10">
    <location>
        <begin position="340"/>
        <end position="359"/>
    </location>
</feature>
<keyword evidence="9" id="KW-0175">Coiled coil</keyword>
<organism evidence="12 13">
    <name type="scientific">Brachionus calyciflorus</name>
    <dbReference type="NCBI Taxonomy" id="104777"/>
    <lineage>
        <taxon>Eukaryota</taxon>
        <taxon>Metazoa</taxon>
        <taxon>Spiralia</taxon>
        <taxon>Gnathifera</taxon>
        <taxon>Rotifera</taxon>
        <taxon>Eurotatoria</taxon>
        <taxon>Monogononta</taxon>
        <taxon>Pseudotrocha</taxon>
        <taxon>Ploima</taxon>
        <taxon>Brachionidae</taxon>
        <taxon>Brachionus</taxon>
    </lineage>
</organism>
<dbReference type="Proteomes" id="UP000663879">
    <property type="component" value="Unassembled WGS sequence"/>
</dbReference>
<dbReference type="PANTHER" id="PTHR44329">
    <property type="entry name" value="SERINE/THREONINE-PROTEIN KINASE TNNI3K-RELATED"/>
    <property type="match status" value="1"/>
</dbReference>
<feature type="coiled-coil region" evidence="9">
    <location>
        <begin position="150"/>
        <end position="209"/>
    </location>
</feature>
<comment type="similarity">
    <text evidence="1">Belongs to the protein kinase superfamily. TKL Ser/Thr protein kinase family. RAF subfamily.</text>
</comment>
<evidence type="ECO:0000256" key="6">
    <source>
        <dbReference type="ARBA" id="ARBA00022777"/>
    </source>
</evidence>
<reference evidence="12" key="1">
    <citation type="submission" date="2021-02" db="EMBL/GenBank/DDBJ databases">
        <authorList>
            <person name="Nowell W R."/>
        </authorList>
    </citation>
    <scope>NUCLEOTIDE SEQUENCE</scope>
    <source>
        <strain evidence="12">Ploen Becks lab</strain>
    </source>
</reference>
<dbReference type="InterPro" id="IPR011009">
    <property type="entry name" value="Kinase-like_dom_sf"/>
</dbReference>
<keyword evidence="7 8" id="KW-0067">ATP-binding</keyword>
<dbReference type="PROSITE" id="PS00108">
    <property type="entry name" value="PROTEIN_KINASE_ST"/>
    <property type="match status" value="1"/>
</dbReference>
<keyword evidence="6" id="KW-0418">Kinase</keyword>
<evidence type="ECO:0000256" key="2">
    <source>
        <dbReference type="ARBA" id="ARBA00012513"/>
    </source>
</evidence>
<feature type="compositionally biased region" description="Polar residues" evidence="10">
    <location>
        <begin position="340"/>
        <end position="352"/>
    </location>
</feature>
<dbReference type="Pfam" id="PF07714">
    <property type="entry name" value="PK_Tyr_Ser-Thr"/>
    <property type="match status" value="1"/>
</dbReference>
<dbReference type="FunFam" id="3.30.200.20:FF:000024">
    <property type="entry name" value="B-Raf proto-oncogene serine/threonine-protein kinase"/>
    <property type="match status" value="1"/>
</dbReference>
<dbReference type="PANTHER" id="PTHR44329:SF262">
    <property type="entry name" value="RAF HOMOLOG SERINE_THREONINE-PROTEIN KINASE RAF"/>
    <property type="match status" value="1"/>
</dbReference>
<dbReference type="Gene3D" id="1.10.510.10">
    <property type="entry name" value="Transferase(Phosphotransferase) domain 1"/>
    <property type="match status" value="1"/>
</dbReference>
<proteinExistence type="inferred from homology"/>
<dbReference type="GO" id="GO:0004709">
    <property type="term" value="F:MAP kinase kinase kinase activity"/>
    <property type="evidence" value="ECO:0007669"/>
    <property type="project" value="TreeGrafter"/>
</dbReference>
<keyword evidence="5 8" id="KW-0547">Nucleotide-binding</keyword>
<evidence type="ECO:0000256" key="8">
    <source>
        <dbReference type="PROSITE-ProRule" id="PRU10141"/>
    </source>
</evidence>
<feature type="binding site" evidence="8">
    <location>
        <position position="686"/>
    </location>
    <ligand>
        <name>ATP</name>
        <dbReference type="ChEBI" id="CHEBI:30616"/>
    </ligand>
</feature>
<evidence type="ECO:0000313" key="12">
    <source>
        <dbReference type="EMBL" id="CAF0825597.1"/>
    </source>
</evidence>
<dbReference type="PROSITE" id="PS00107">
    <property type="entry name" value="PROTEIN_KINASE_ATP"/>
    <property type="match status" value="1"/>
</dbReference>
<protein>
    <recommendedName>
        <fullName evidence="2">non-specific serine/threonine protein kinase</fullName>
        <ecNumber evidence="2">2.7.11.1</ecNumber>
    </recommendedName>
</protein>
<dbReference type="PROSITE" id="PS50011">
    <property type="entry name" value="PROTEIN_KINASE_DOM"/>
    <property type="match status" value="1"/>
</dbReference>
<dbReference type="InterPro" id="IPR008271">
    <property type="entry name" value="Ser/Thr_kinase_AS"/>
</dbReference>
<dbReference type="InterPro" id="IPR051681">
    <property type="entry name" value="Ser/Thr_Kinases-Pseudokinases"/>
</dbReference>
<evidence type="ECO:0000256" key="10">
    <source>
        <dbReference type="SAM" id="MobiDB-lite"/>
    </source>
</evidence>
<dbReference type="GO" id="GO:0005524">
    <property type="term" value="F:ATP binding"/>
    <property type="evidence" value="ECO:0007669"/>
    <property type="project" value="UniProtKB-UniRule"/>
</dbReference>
<dbReference type="OrthoDB" id="4062651at2759"/>
<evidence type="ECO:0000256" key="3">
    <source>
        <dbReference type="ARBA" id="ARBA00022527"/>
    </source>
</evidence>
<feature type="compositionally biased region" description="Low complexity" evidence="10">
    <location>
        <begin position="263"/>
        <end position="272"/>
    </location>
</feature>
<dbReference type="EMBL" id="CAJNOC010001002">
    <property type="protein sequence ID" value="CAF0825597.1"/>
    <property type="molecule type" value="Genomic_DNA"/>
</dbReference>
<sequence>MLCDSPNFVIESSVRIEKTEYNNEMPSNRISGIPLSSSNINETNFSNLSFSSSYTSTSLTNDYSPCQNRVKISKHPNIHHHPTIHPHSRHQRTLLNNLANHQKINTNCVKMPENNLIVNNNYVENVNFNDDDDLSDNIFDNNNDDHIKERKEIENDIKIIQGAINDLNNEIFKDQSNYRRPPSEYLDVYNELTQQLHFLQEKKENLELRQNIDNSKSLEQDDDKNSLTPPSRDSPDLTDEYSKSRIPRLKLDNSSSSLKYVQTPTTPTSPLTQIFPISPTNLQSDAFVMPQTNSLVSLLPTSSTNPNLSSVSTSNFLNLNNSNQNSRSFNEISDVSQNSLSPLSSHVGTPTTSSLSSNSSSPFLRIFIGSSTAVVEKKPVPLRDVVSSKLKNRNLEINKCIAYIKDLNFKIDWDIEVNKLKADNIVVAEISDEIRHSFEKKTLTLRSCDSCKKRILLNVYACTKCYYVMCRRNECRTKSEQVVCALRKISSSNSLVGSMYALSKPELDYLGRPESPSRDSNNISQQILPVNQLKVNIPSRDRSRSETELNIYVNPKLTIDTARPVPKSPSTMSKLTVSNNIYGTMPRNQYLKSNASNIDEISGSVNQESGSVLSSMNAKSLISDSKIEPKVNRPIKQNKPSRRDSFNSWEIPFKQINIDMNKKVGSGSFGIVHQGRDFYHGIVAVKFLNVQNPTPNQSNAFRNEVAILKSTRHDNILLFIGCILKPYMALVTEWCPGSSLYRHIHVEEEQWDMTQLIDIAKQTSIGMEYLHARDILHRDLKSNNIFLIPKEQNQIQRLNNFNSSNYDYLSELDTQKWTVKIGDFGLATVKSTWTQSTVRTNQPTGSILWMAPEVIKQKVNDPYTQKSDVYSYSVVLYELFTGSLPYQHKEQNMILFLVGSGRLRPNPDDCRSDTPSEIKELIKICSDYDRDKRLDFVQINEKFKKIKMLKLKLRLQRAKSVPNVSFNQLSSHLSGLYEEDFYPTTPQLELKQQLNLPSIFSSNSIYLSETSQLITNL</sequence>
<evidence type="ECO:0000313" key="13">
    <source>
        <dbReference type="Proteomes" id="UP000663879"/>
    </source>
</evidence>
<dbReference type="InterPro" id="IPR001245">
    <property type="entry name" value="Ser-Thr/Tyr_kinase_cat_dom"/>
</dbReference>